<proteinExistence type="predicted"/>
<name>V4BFT5_LOTGI</name>
<dbReference type="CTD" id="20236894"/>
<reference evidence="1 2" key="1">
    <citation type="journal article" date="2013" name="Nature">
        <title>Insights into bilaterian evolution from three spiralian genomes.</title>
        <authorList>
            <person name="Simakov O."/>
            <person name="Marletaz F."/>
            <person name="Cho S.J."/>
            <person name="Edsinger-Gonzales E."/>
            <person name="Havlak P."/>
            <person name="Hellsten U."/>
            <person name="Kuo D.H."/>
            <person name="Larsson T."/>
            <person name="Lv J."/>
            <person name="Arendt D."/>
            <person name="Savage R."/>
            <person name="Osoegawa K."/>
            <person name="de Jong P."/>
            <person name="Grimwood J."/>
            <person name="Chapman J.A."/>
            <person name="Shapiro H."/>
            <person name="Aerts A."/>
            <person name="Otillar R.P."/>
            <person name="Terry A.Y."/>
            <person name="Boore J.L."/>
            <person name="Grigoriev I.V."/>
            <person name="Lindberg D.R."/>
            <person name="Seaver E.C."/>
            <person name="Weisblat D.A."/>
            <person name="Putnam N.H."/>
            <person name="Rokhsar D.S."/>
        </authorList>
    </citation>
    <scope>NUCLEOTIDE SEQUENCE [LARGE SCALE GENOMIC DNA]</scope>
</reference>
<dbReference type="EMBL" id="KB199651">
    <property type="protein sequence ID" value="ESP04747.1"/>
    <property type="molecule type" value="Genomic_DNA"/>
</dbReference>
<dbReference type="AlphaFoldDB" id="V4BFT5"/>
<dbReference type="HOGENOM" id="CLU_121613_0_0_1"/>
<dbReference type="GeneID" id="20236894"/>
<organism evidence="1 2">
    <name type="scientific">Lottia gigantea</name>
    <name type="common">Giant owl limpet</name>
    <dbReference type="NCBI Taxonomy" id="225164"/>
    <lineage>
        <taxon>Eukaryota</taxon>
        <taxon>Metazoa</taxon>
        <taxon>Spiralia</taxon>
        <taxon>Lophotrochozoa</taxon>
        <taxon>Mollusca</taxon>
        <taxon>Gastropoda</taxon>
        <taxon>Patellogastropoda</taxon>
        <taxon>Lottioidea</taxon>
        <taxon>Lottiidae</taxon>
        <taxon>Lottia</taxon>
    </lineage>
</organism>
<keyword evidence="2" id="KW-1185">Reference proteome</keyword>
<dbReference type="KEGG" id="lgi:LOTGIDRAFT_155968"/>
<protein>
    <submittedName>
        <fullName evidence="1">Uncharacterized protein</fullName>
    </submittedName>
</protein>
<gene>
    <name evidence="1" type="ORF">LOTGIDRAFT_155968</name>
</gene>
<dbReference type="Proteomes" id="UP000030746">
    <property type="component" value="Unassembled WGS sequence"/>
</dbReference>
<evidence type="ECO:0000313" key="1">
    <source>
        <dbReference type="EMBL" id="ESP04747.1"/>
    </source>
</evidence>
<sequence length="142" mass="16376">MDFGTTVTGWRRWAGSGFCCWSGRWLPWIGRLCCRSGCSIAVFTIELIHHGWIPFLFSVSSIVARLQLRTTWLDMVCNLGFWRCIQIELHYIRIKCLWCGMEAPRIRKGKSSDNLPTHYSTATIGVFWGHGVYDPTDPPIHR</sequence>
<evidence type="ECO:0000313" key="2">
    <source>
        <dbReference type="Proteomes" id="UP000030746"/>
    </source>
</evidence>
<dbReference type="RefSeq" id="XP_009044256.1">
    <property type="nucleotide sequence ID" value="XM_009046008.1"/>
</dbReference>
<accession>V4BFT5</accession>